<dbReference type="GO" id="GO:0020037">
    <property type="term" value="F:heme binding"/>
    <property type="evidence" value="ECO:0007669"/>
    <property type="project" value="InterPro"/>
</dbReference>
<feature type="binding site" description="axial binding residue" evidence="8">
    <location>
        <position position="403"/>
    </location>
    <ligand>
        <name>heme</name>
        <dbReference type="ChEBI" id="CHEBI:30413"/>
    </ligand>
    <ligandPart>
        <name>Fe</name>
        <dbReference type="ChEBI" id="CHEBI:18248"/>
    </ligandPart>
</feature>
<dbReference type="GO" id="GO:0004497">
    <property type="term" value="F:monooxygenase activity"/>
    <property type="evidence" value="ECO:0007669"/>
    <property type="project" value="UniProtKB-KW"/>
</dbReference>
<evidence type="ECO:0000256" key="6">
    <source>
        <dbReference type="ARBA" id="ARBA00023004"/>
    </source>
</evidence>
<protein>
    <submittedName>
        <fullName evidence="11">Cytochrome P450</fullName>
    </submittedName>
</protein>
<gene>
    <name evidence="11" type="ORF">BCR33DRAFT_732746</name>
</gene>
<comment type="similarity">
    <text evidence="2 9">Belongs to the cytochrome P450 family.</text>
</comment>
<dbReference type="PANTHER" id="PTHR24286">
    <property type="entry name" value="CYTOCHROME P450 26"/>
    <property type="match status" value="1"/>
</dbReference>
<proteinExistence type="inferred from homology"/>
<dbReference type="CDD" id="cd00302">
    <property type="entry name" value="cytochrome_P450"/>
    <property type="match status" value="1"/>
</dbReference>
<dbReference type="GO" id="GO:0016705">
    <property type="term" value="F:oxidoreductase activity, acting on paired donors, with incorporation or reduction of molecular oxygen"/>
    <property type="evidence" value="ECO:0007669"/>
    <property type="project" value="InterPro"/>
</dbReference>
<keyword evidence="10" id="KW-0472">Membrane</keyword>
<keyword evidence="7 9" id="KW-0503">Monooxygenase</keyword>
<dbReference type="InterPro" id="IPR002403">
    <property type="entry name" value="Cyt_P450_E_grp-IV"/>
</dbReference>
<evidence type="ECO:0000256" key="9">
    <source>
        <dbReference type="RuleBase" id="RU000461"/>
    </source>
</evidence>
<name>A0A1Y2D2W1_9FUNG</name>
<dbReference type="SUPFAM" id="SSF48264">
    <property type="entry name" value="Cytochrome P450"/>
    <property type="match status" value="1"/>
</dbReference>
<dbReference type="OrthoDB" id="1470350at2759"/>
<dbReference type="GO" id="GO:0005506">
    <property type="term" value="F:iron ion binding"/>
    <property type="evidence" value="ECO:0007669"/>
    <property type="project" value="InterPro"/>
</dbReference>
<reference evidence="11 12" key="1">
    <citation type="submission" date="2016-07" db="EMBL/GenBank/DDBJ databases">
        <title>Pervasive Adenine N6-methylation of Active Genes in Fungi.</title>
        <authorList>
            <consortium name="DOE Joint Genome Institute"/>
            <person name="Mondo S.J."/>
            <person name="Dannebaum R.O."/>
            <person name="Kuo R.C."/>
            <person name="Labutti K."/>
            <person name="Haridas S."/>
            <person name="Kuo A."/>
            <person name="Salamov A."/>
            <person name="Ahrendt S.R."/>
            <person name="Lipzen A."/>
            <person name="Sullivan W."/>
            <person name="Andreopoulos W.B."/>
            <person name="Clum A."/>
            <person name="Lindquist E."/>
            <person name="Daum C."/>
            <person name="Ramamoorthy G.K."/>
            <person name="Gryganskyi A."/>
            <person name="Culley D."/>
            <person name="Magnuson J.K."/>
            <person name="James T.Y."/>
            <person name="O'Malley M.A."/>
            <person name="Stajich J.E."/>
            <person name="Spatafora J.W."/>
            <person name="Visel A."/>
            <person name="Grigoriev I.V."/>
        </authorList>
    </citation>
    <scope>NUCLEOTIDE SEQUENCE [LARGE SCALE GENOMIC DNA]</scope>
    <source>
        <strain evidence="11 12">JEL800</strain>
    </source>
</reference>
<dbReference type="Pfam" id="PF00067">
    <property type="entry name" value="p450"/>
    <property type="match status" value="1"/>
</dbReference>
<dbReference type="PRINTS" id="PR00385">
    <property type="entry name" value="P450"/>
</dbReference>
<dbReference type="STRING" id="329046.A0A1Y2D2W1"/>
<organism evidence="11 12">
    <name type="scientific">Rhizoclosmatium globosum</name>
    <dbReference type="NCBI Taxonomy" id="329046"/>
    <lineage>
        <taxon>Eukaryota</taxon>
        <taxon>Fungi</taxon>
        <taxon>Fungi incertae sedis</taxon>
        <taxon>Chytridiomycota</taxon>
        <taxon>Chytridiomycota incertae sedis</taxon>
        <taxon>Chytridiomycetes</taxon>
        <taxon>Chytridiales</taxon>
        <taxon>Chytriomycetaceae</taxon>
        <taxon>Rhizoclosmatium</taxon>
    </lineage>
</organism>
<dbReference type="PRINTS" id="PR00465">
    <property type="entry name" value="EP450IV"/>
</dbReference>
<evidence type="ECO:0000256" key="2">
    <source>
        <dbReference type="ARBA" id="ARBA00010617"/>
    </source>
</evidence>
<dbReference type="EMBL" id="MCGO01000002">
    <property type="protein sequence ID" value="ORY52905.1"/>
    <property type="molecule type" value="Genomic_DNA"/>
</dbReference>
<dbReference type="AlphaFoldDB" id="A0A1Y2D2W1"/>
<evidence type="ECO:0000256" key="5">
    <source>
        <dbReference type="ARBA" id="ARBA00023002"/>
    </source>
</evidence>
<sequence>MLHTSSIVGLTAAVTALGLIVNAIFKSTGLNKKNGFPNAPWNWPIIGQTFWFFQGTGPFAHILRSRGNTDAINCTVLGIDQLFMVSPEAMKWAGMKGPGSAISSLLLPRWDRLVGMKSLAITEDPQMHKQLRHVFGLSISKDTLERRLNHMLWPFTFNAIIFFIFGSRAKDVEIVQANMDNFQVWMAGLSDIFIPEFMKGPYCKAMAAKKKLTKILLDILKERRDGMAADNDEQEPDGLNKILFSNGGEALTDEVVIDNIAVMIFAGHETSTSTISSCIHFWANVMASDEKDLLNQEIENANEGTMAELLALPVLDAFVKEVLRIATPATGMLRKLNQDAELCGHKLSAGTILTLPYGTLMYNPDVFENPHTFTVHRFLNKSAQDLKKHAYSYLPFGIGPRQCIGMNLARLEIKIFMFELLKSYVVIKSNKPSKFVGWPSLVFKPSVKILPIKEQ</sequence>
<dbReference type="PANTHER" id="PTHR24286:SF384">
    <property type="entry name" value="P450, PUTATIVE (EUROFUNG)-RELATED"/>
    <property type="match status" value="1"/>
</dbReference>
<dbReference type="InterPro" id="IPR001128">
    <property type="entry name" value="Cyt_P450"/>
</dbReference>
<dbReference type="PROSITE" id="PS00086">
    <property type="entry name" value="CYTOCHROME_P450"/>
    <property type="match status" value="1"/>
</dbReference>
<dbReference type="InterPro" id="IPR036396">
    <property type="entry name" value="Cyt_P450_sf"/>
</dbReference>
<evidence type="ECO:0000256" key="7">
    <source>
        <dbReference type="ARBA" id="ARBA00023033"/>
    </source>
</evidence>
<dbReference type="GO" id="GO:0016125">
    <property type="term" value="P:sterol metabolic process"/>
    <property type="evidence" value="ECO:0007669"/>
    <property type="project" value="TreeGrafter"/>
</dbReference>
<evidence type="ECO:0000313" key="12">
    <source>
        <dbReference type="Proteomes" id="UP000193642"/>
    </source>
</evidence>
<keyword evidence="5 9" id="KW-0560">Oxidoreductase</keyword>
<accession>A0A1Y2D2W1</accession>
<keyword evidence="3 8" id="KW-0349">Heme</keyword>
<evidence type="ECO:0000256" key="4">
    <source>
        <dbReference type="ARBA" id="ARBA00022723"/>
    </source>
</evidence>
<dbReference type="Proteomes" id="UP000193642">
    <property type="component" value="Unassembled WGS sequence"/>
</dbReference>
<comment type="cofactor">
    <cofactor evidence="1 8">
        <name>heme</name>
        <dbReference type="ChEBI" id="CHEBI:30413"/>
    </cofactor>
</comment>
<keyword evidence="12" id="KW-1185">Reference proteome</keyword>
<keyword evidence="10" id="KW-1133">Transmembrane helix</keyword>
<keyword evidence="4 8" id="KW-0479">Metal-binding</keyword>
<keyword evidence="10" id="KW-0812">Transmembrane</keyword>
<evidence type="ECO:0000256" key="8">
    <source>
        <dbReference type="PIRSR" id="PIRSR602403-1"/>
    </source>
</evidence>
<evidence type="ECO:0000256" key="10">
    <source>
        <dbReference type="SAM" id="Phobius"/>
    </source>
</evidence>
<dbReference type="Gene3D" id="1.10.630.10">
    <property type="entry name" value="Cytochrome P450"/>
    <property type="match status" value="1"/>
</dbReference>
<feature type="transmembrane region" description="Helical" evidence="10">
    <location>
        <begin position="6"/>
        <end position="25"/>
    </location>
</feature>
<evidence type="ECO:0000313" key="11">
    <source>
        <dbReference type="EMBL" id="ORY52905.1"/>
    </source>
</evidence>
<dbReference type="InterPro" id="IPR017972">
    <property type="entry name" value="Cyt_P450_CS"/>
</dbReference>
<evidence type="ECO:0000256" key="3">
    <source>
        <dbReference type="ARBA" id="ARBA00022617"/>
    </source>
</evidence>
<evidence type="ECO:0000256" key="1">
    <source>
        <dbReference type="ARBA" id="ARBA00001971"/>
    </source>
</evidence>
<keyword evidence="6 8" id="KW-0408">Iron</keyword>
<comment type="caution">
    <text evidence="11">The sequence shown here is derived from an EMBL/GenBank/DDBJ whole genome shotgun (WGS) entry which is preliminary data.</text>
</comment>